<dbReference type="OrthoDB" id="5348860at2"/>
<dbReference type="AlphaFoldDB" id="A0A1G7Y2N1"/>
<dbReference type="InterPro" id="IPR007298">
    <property type="entry name" value="Cu-R_lipoprotein_NlpE"/>
</dbReference>
<evidence type="ECO:0000256" key="1">
    <source>
        <dbReference type="SAM" id="MobiDB-lite"/>
    </source>
</evidence>
<accession>A0A1G7Y2N1</accession>
<dbReference type="Proteomes" id="UP000198854">
    <property type="component" value="Unassembled WGS sequence"/>
</dbReference>
<protein>
    <submittedName>
        <fullName evidence="2">Uncharacterized lipoprotein NlpE involved in copper resistance</fullName>
    </submittedName>
</protein>
<dbReference type="EMBL" id="FNDD01000004">
    <property type="protein sequence ID" value="SDG90691.1"/>
    <property type="molecule type" value="Genomic_DNA"/>
</dbReference>
<organism evidence="2 3">
    <name type="scientific">Vibrio xiamenensis</name>
    <dbReference type="NCBI Taxonomy" id="861298"/>
    <lineage>
        <taxon>Bacteria</taxon>
        <taxon>Pseudomonadati</taxon>
        <taxon>Pseudomonadota</taxon>
        <taxon>Gammaproteobacteria</taxon>
        <taxon>Vibrionales</taxon>
        <taxon>Vibrionaceae</taxon>
        <taxon>Vibrio</taxon>
    </lineage>
</organism>
<name>A0A1G7Y2N1_9VIBR</name>
<keyword evidence="3" id="KW-1185">Reference proteome</keyword>
<feature type="region of interest" description="Disordered" evidence="1">
    <location>
        <begin position="27"/>
        <end position="71"/>
    </location>
</feature>
<sequence>MNQSFFAIFALALVLVGCDLDNHDFDDGPLPPLPSREAHYETPPGPNTLSNDSASTDAPSEMSANMGPSSQHGVYQGTLPCGDCSGIDTTLTLNLNDTYVIQKIYIGSDRSPVITSGSVSWSDDGNVLQLSGEDQLQNRYFVSNHQLTLLDLDSHAPHADELKYQLVQLP</sequence>
<gene>
    <name evidence="2" type="ORF">SAMN04488136_104176</name>
</gene>
<dbReference type="Gene3D" id="2.40.128.640">
    <property type="match status" value="1"/>
</dbReference>
<dbReference type="RefSeq" id="WP_093270466.1">
    <property type="nucleotide sequence ID" value="NZ_FNDD01000004.1"/>
</dbReference>
<keyword evidence="2" id="KW-0449">Lipoprotein</keyword>
<dbReference type="STRING" id="861298.SAMN04488136_104176"/>
<reference evidence="2 3" key="1">
    <citation type="submission" date="2016-10" db="EMBL/GenBank/DDBJ databases">
        <authorList>
            <person name="de Groot N.N."/>
        </authorList>
    </citation>
    <scope>NUCLEOTIDE SEQUENCE [LARGE SCALE GENOMIC DNA]</scope>
    <source>
        <strain evidence="2 3">CGMCC 1.10228</strain>
    </source>
</reference>
<evidence type="ECO:0000313" key="2">
    <source>
        <dbReference type="EMBL" id="SDG90691.1"/>
    </source>
</evidence>
<proteinExistence type="predicted"/>
<feature type="compositionally biased region" description="Polar residues" evidence="1">
    <location>
        <begin position="47"/>
        <end position="71"/>
    </location>
</feature>
<dbReference type="Pfam" id="PF04170">
    <property type="entry name" value="NlpE"/>
    <property type="match status" value="1"/>
</dbReference>
<evidence type="ECO:0000313" key="3">
    <source>
        <dbReference type="Proteomes" id="UP000198854"/>
    </source>
</evidence>